<dbReference type="EMBL" id="FUZT01000001">
    <property type="protein sequence ID" value="SKC41600.1"/>
    <property type="molecule type" value="Genomic_DNA"/>
</dbReference>
<dbReference type="RefSeq" id="WP_208984967.1">
    <property type="nucleotide sequence ID" value="NZ_FUZT01000001.1"/>
</dbReference>
<dbReference type="InterPro" id="IPR024702">
    <property type="entry name" value="Uncharacterised_YmfJ"/>
</dbReference>
<evidence type="ECO:0000313" key="1">
    <source>
        <dbReference type="EMBL" id="SKC41600.1"/>
    </source>
</evidence>
<name>A0A1T5IR18_9FIRM</name>
<dbReference type="PIRSF" id="PIRSF004764">
    <property type="entry name" value="YmfJ"/>
    <property type="match status" value="1"/>
</dbReference>
<gene>
    <name evidence="1" type="ORF">SAMN02194393_00656</name>
</gene>
<dbReference type="InterPro" id="IPR021637">
    <property type="entry name" value="DUF3243"/>
</dbReference>
<protein>
    <submittedName>
        <fullName evidence="1">Uncharacterized protein</fullName>
    </submittedName>
</protein>
<reference evidence="1 2" key="1">
    <citation type="submission" date="2017-02" db="EMBL/GenBank/DDBJ databases">
        <authorList>
            <person name="Peterson S.W."/>
        </authorList>
    </citation>
    <scope>NUCLEOTIDE SEQUENCE [LARGE SCALE GENOMIC DNA]</scope>
    <source>
        <strain evidence="1 2">M1</strain>
    </source>
</reference>
<organism evidence="1 2">
    <name type="scientific">Maledivibacter halophilus</name>
    <dbReference type="NCBI Taxonomy" id="36842"/>
    <lineage>
        <taxon>Bacteria</taxon>
        <taxon>Bacillati</taxon>
        <taxon>Bacillota</taxon>
        <taxon>Clostridia</taxon>
        <taxon>Peptostreptococcales</taxon>
        <taxon>Caminicellaceae</taxon>
        <taxon>Maledivibacter</taxon>
    </lineage>
</organism>
<dbReference type="AlphaFoldDB" id="A0A1T5IR18"/>
<dbReference type="Pfam" id="PF11588">
    <property type="entry name" value="DUF3243"/>
    <property type="match status" value="1"/>
</dbReference>
<dbReference type="Gene3D" id="1.10.760.20">
    <property type="entry name" value="Protein of unknown function DUF3243"/>
    <property type="match status" value="1"/>
</dbReference>
<sequence>MDLKNIDIIEDWDKWKKTLSKAVSIGENVGLSHENVKNLGVKVGEFLASNVDPENHEQRVLKELFDVGNKQEKEALTSMIIKMVQEDRDRK</sequence>
<dbReference type="Proteomes" id="UP000190285">
    <property type="component" value="Unassembled WGS sequence"/>
</dbReference>
<dbReference type="STRING" id="36842.SAMN02194393_00656"/>
<accession>A0A1T5IR18</accession>
<evidence type="ECO:0000313" key="2">
    <source>
        <dbReference type="Proteomes" id="UP000190285"/>
    </source>
</evidence>
<keyword evidence="2" id="KW-1185">Reference proteome</keyword>
<dbReference type="InterPro" id="IPR038292">
    <property type="entry name" value="YmfJ/YflH_sf"/>
</dbReference>
<proteinExistence type="predicted"/>